<accession>A0A1B7HNS1</accession>
<dbReference type="Proteomes" id="UP000078504">
    <property type="component" value="Unassembled WGS sequence"/>
</dbReference>
<sequence length="113" mass="12665">MILFTKVVQILTLPDSDGSFFWFVGIKYGQRCRIGTTFIDSDHLGHIVVSNGFAEKSKSCRCISFCRQQKVDSLTCGIDYPAQVFPLPFDFDVGFIHSPPPAHSSFMPTKDLI</sequence>
<protein>
    <submittedName>
        <fullName evidence="1">Uncharacterized protein</fullName>
    </submittedName>
</protein>
<dbReference type="PATRIC" id="fig|1354253.4.peg.4309"/>
<gene>
    <name evidence="1" type="ORF">M977_04200</name>
</gene>
<evidence type="ECO:0000313" key="2">
    <source>
        <dbReference type="Proteomes" id="UP000078504"/>
    </source>
</evidence>
<organism evidence="1 2">
    <name type="scientific">Buttiauxella gaviniae ATCC 51604</name>
    <dbReference type="NCBI Taxonomy" id="1354253"/>
    <lineage>
        <taxon>Bacteria</taxon>
        <taxon>Pseudomonadati</taxon>
        <taxon>Pseudomonadota</taxon>
        <taxon>Gammaproteobacteria</taxon>
        <taxon>Enterobacterales</taxon>
        <taxon>Enterobacteriaceae</taxon>
        <taxon>Buttiauxella</taxon>
    </lineage>
</organism>
<name>A0A1B7HNS1_9ENTR</name>
<evidence type="ECO:0000313" key="1">
    <source>
        <dbReference type="EMBL" id="OAT17270.1"/>
    </source>
</evidence>
<dbReference type="EMBL" id="LXEP01000042">
    <property type="protein sequence ID" value="OAT17270.1"/>
    <property type="molecule type" value="Genomic_DNA"/>
</dbReference>
<proteinExistence type="predicted"/>
<reference evidence="1 2" key="1">
    <citation type="submission" date="2016-04" db="EMBL/GenBank/DDBJ databases">
        <title>ATOL: Assembling a taxonomically balanced genome-scale reconstruction of the evolutionary history of the Enterobacteriaceae.</title>
        <authorList>
            <person name="Plunkett G.III."/>
            <person name="Neeno-Eckwall E.C."/>
            <person name="Glasner J.D."/>
            <person name="Perna N.T."/>
        </authorList>
    </citation>
    <scope>NUCLEOTIDE SEQUENCE [LARGE SCALE GENOMIC DNA]</scope>
    <source>
        <strain evidence="1 2">ATCC 51604</strain>
    </source>
</reference>
<comment type="caution">
    <text evidence="1">The sequence shown here is derived from an EMBL/GenBank/DDBJ whole genome shotgun (WGS) entry which is preliminary data.</text>
</comment>
<dbReference type="AlphaFoldDB" id="A0A1B7HNS1"/>